<dbReference type="Proteomes" id="UP000827976">
    <property type="component" value="Chromosome 4"/>
</dbReference>
<name>A0ACB7WF59_DIOAL</name>
<proteinExistence type="predicted"/>
<keyword evidence="2" id="KW-1185">Reference proteome</keyword>
<comment type="caution">
    <text evidence="1">The sequence shown here is derived from an EMBL/GenBank/DDBJ whole genome shotgun (WGS) entry which is preliminary data.</text>
</comment>
<protein>
    <submittedName>
        <fullName evidence="1">Uncharacterized protein</fullName>
    </submittedName>
</protein>
<organism evidence="1 2">
    <name type="scientific">Dioscorea alata</name>
    <name type="common">Purple yam</name>
    <dbReference type="NCBI Taxonomy" id="55571"/>
    <lineage>
        <taxon>Eukaryota</taxon>
        <taxon>Viridiplantae</taxon>
        <taxon>Streptophyta</taxon>
        <taxon>Embryophyta</taxon>
        <taxon>Tracheophyta</taxon>
        <taxon>Spermatophyta</taxon>
        <taxon>Magnoliopsida</taxon>
        <taxon>Liliopsida</taxon>
        <taxon>Dioscoreales</taxon>
        <taxon>Dioscoreaceae</taxon>
        <taxon>Dioscorea</taxon>
    </lineage>
</organism>
<sequence length="91" mass="9704">MEPAQPKAPKTYSVAGTACLLTMSVAGAGLLVWWALAFHPSNKQLWMVPSGLIIFATPIFVLLALFAPNICRSFKLLSSKSPAMPSASDII</sequence>
<evidence type="ECO:0000313" key="1">
    <source>
        <dbReference type="EMBL" id="KAH7686754.1"/>
    </source>
</evidence>
<evidence type="ECO:0000313" key="2">
    <source>
        <dbReference type="Proteomes" id="UP000827976"/>
    </source>
</evidence>
<dbReference type="EMBL" id="CM037014">
    <property type="protein sequence ID" value="KAH7686754.1"/>
    <property type="molecule type" value="Genomic_DNA"/>
</dbReference>
<reference evidence="2" key="1">
    <citation type="journal article" date="2022" name="Nat. Commun.">
        <title>Chromosome evolution and the genetic basis of agronomically important traits in greater yam.</title>
        <authorList>
            <person name="Bredeson J.V."/>
            <person name="Lyons J.B."/>
            <person name="Oniyinde I.O."/>
            <person name="Okereke N.R."/>
            <person name="Kolade O."/>
            <person name="Nnabue I."/>
            <person name="Nwadili C.O."/>
            <person name="Hribova E."/>
            <person name="Parker M."/>
            <person name="Nwogha J."/>
            <person name="Shu S."/>
            <person name="Carlson J."/>
            <person name="Kariba R."/>
            <person name="Muthemba S."/>
            <person name="Knop K."/>
            <person name="Barton G.J."/>
            <person name="Sherwood A.V."/>
            <person name="Lopez-Montes A."/>
            <person name="Asiedu R."/>
            <person name="Jamnadass R."/>
            <person name="Muchugi A."/>
            <person name="Goodstein D."/>
            <person name="Egesi C.N."/>
            <person name="Featherston J."/>
            <person name="Asfaw A."/>
            <person name="Simpson G.G."/>
            <person name="Dolezel J."/>
            <person name="Hendre P.S."/>
            <person name="Van Deynze A."/>
            <person name="Kumar P.L."/>
            <person name="Obidiegwu J.E."/>
            <person name="Bhattacharjee R."/>
            <person name="Rokhsar D.S."/>
        </authorList>
    </citation>
    <scope>NUCLEOTIDE SEQUENCE [LARGE SCALE GENOMIC DNA]</scope>
    <source>
        <strain evidence="2">cv. TDa95/00328</strain>
    </source>
</reference>
<accession>A0ACB7WF59</accession>
<gene>
    <name evidence="1" type="ORF">IHE45_04G124900</name>
</gene>